<dbReference type="PANTHER" id="PTHR30055">
    <property type="entry name" value="HTH-TYPE TRANSCRIPTIONAL REGULATOR RUTR"/>
    <property type="match status" value="1"/>
</dbReference>
<keyword evidence="5" id="KW-1185">Reference proteome</keyword>
<proteinExistence type="predicted"/>
<comment type="caution">
    <text evidence="4">The sequence shown here is derived from an EMBL/GenBank/DDBJ whole genome shotgun (WGS) entry which is preliminary data.</text>
</comment>
<evidence type="ECO:0000259" key="3">
    <source>
        <dbReference type="PROSITE" id="PS50977"/>
    </source>
</evidence>
<dbReference type="Gene3D" id="1.10.357.10">
    <property type="entry name" value="Tetracycline Repressor, domain 2"/>
    <property type="match status" value="1"/>
</dbReference>
<evidence type="ECO:0000256" key="2">
    <source>
        <dbReference type="PROSITE-ProRule" id="PRU00335"/>
    </source>
</evidence>
<gene>
    <name evidence="4" type="ORF">GCM10023217_28750</name>
</gene>
<dbReference type="EMBL" id="BAABIE010000014">
    <property type="protein sequence ID" value="GAA4755301.1"/>
    <property type="molecule type" value="Genomic_DNA"/>
</dbReference>
<dbReference type="SUPFAM" id="SSF46689">
    <property type="entry name" value="Homeodomain-like"/>
    <property type="match status" value="1"/>
</dbReference>
<dbReference type="SUPFAM" id="SSF48498">
    <property type="entry name" value="Tetracyclin repressor-like, C-terminal domain"/>
    <property type="match status" value="1"/>
</dbReference>
<dbReference type="InterPro" id="IPR009057">
    <property type="entry name" value="Homeodomain-like_sf"/>
</dbReference>
<dbReference type="InterPro" id="IPR001647">
    <property type="entry name" value="HTH_TetR"/>
</dbReference>
<keyword evidence="1 2" id="KW-0238">DNA-binding</keyword>
<dbReference type="PANTHER" id="PTHR30055:SF231">
    <property type="entry name" value="TRANSCRIPTIONAL REGULATORY PROTEIN (PROBABLY DEOR-FAMILY)-RELATED"/>
    <property type="match status" value="1"/>
</dbReference>
<evidence type="ECO:0000313" key="4">
    <source>
        <dbReference type="EMBL" id="GAA4755301.1"/>
    </source>
</evidence>
<reference evidence="5" key="1">
    <citation type="journal article" date="2019" name="Int. J. Syst. Evol. Microbiol.">
        <title>The Global Catalogue of Microorganisms (GCM) 10K type strain sequencing project: providing services to taxonomists for standard genome sequencing and annotation.</title>
        <authorList>
            <consortium name="The Broad Institute Genomics Platform"/>
            <consortium name="The Broad Institute Genome Sequencing Center for Infectious Disease"/>
            <person name="Wu L."/>
            <person name="Ma J."/>
        </authorList>
    </citation>
    <scope>NUCLEOTIDE SEQUENCE [LARGE SCALE GENOMIC DNA]</scope>
    <source>
        <strain evidence="5">JCM 18077</strain>
    </source>
</reference>
<dbReference type="RefSeq" id="WP_246993636.1">
    <property type="nucleotide sequence ID" value="NZ_BAABIE010000014.1"/>
</dbReference>
<dbReference type="Pfam" id="PF17940">
    <property type="entry name" value="TetR_C_31"/>
    <property type="match status" value="1"/>
</dbReference>
<dbReference type="InterPro" id="IPR041583">
    <property type="entry name" value="TetR_C_31"/>
</dbReference>
<feature type="domain" description="HTH tetR-type" evidence="3">
    <location>
        <begin position="8"/>
        <end position="68"/>
    </location>
</feature>
<feature type="DNA-binding region" description="H-T-H motif" evidence="2">
    <location>
        <begin position="31"/>
        <end position="50"/>
    </location>
</feature>
<protein>
    <submittedName>
        <fullName evidence="4">TetR/AcrR family transcriptional regulator</fullName>
    </submittedName>
</protein>
<evidence type="ECO:0000256" key="1">
    <source>
        <dbReference type="ARBA" id="ARBA00023125"/>
    </source>
</evidence>
<evidence type="ECO:0000313" key="5">
    <source>
        <dbReference type="Proteomes" id="UP001500822"/>
    </source>
</evidence>
<sequence>MNTAPREPNPRRQQIVAAAADLLRNGEGKLTHRRVAEHAGVPLGSTTYYFASLDDLVADAFAHLAAEVETDLAETAQLIEDSDRTPEAIAGLLHGYLSDQQQVRAEAALYAAALVRPELAHLSRLWFDGIVEVLSGLTDRDSARLMAVFLDGACMHAAINDTPLELRLLEDLSRTLMPEAGQS</sequence>
<organism evidence="4 5">
    <name type="scientific">Gordonia alkaliphila</name>
    <dbReference type="NCBI Taxonomy" id="1053547"/>
    <lineage>
        <taxon>Bacteria</taxon>
        <taxon>Bacillati</taxon>
        <taxon>Actinomycetota</taxon>
        <taxon>Actinomycetes</taxon>
        <taxon>Mycobacteriales</taxon>
        <taxon>Gordoniaceae</taxon>
        <taxon>Gordonia</taxon>
    </lineage>
</organism>
<name>A0ABP8ZFJ8_9ACTN</name>
<dbReference type="Proteomes" id="UP001500822">
    <property type="component" value="Unassembled WGS sequence"/>
</dbReference>
<dbReference type="InterPro" id="IPR050109">
    <property type="entry name" value="HTH-type_TetR-like_transc_reg"/>
</dbReference>
<dbReference type="PROSITE" id="PS50977">
    <property type="entry name" value="HTH_TETR_2"/>
    <property type="match status" value="1"/>
</dbReference>
<accession>A0ABP8ZFJ8</accession>
<dbReference type="InterPro" id="IPR036271">
    <property type="entry name" value="Tet_transcr_reg_TetR-rel_C_sf"/>
</dbReference>